<feature type="domain" description="VanZ-like" evidence="2">
    <location>
        <begin position="24"/>
        <end position="167"/>
    </location>
</feature>
<keyword evidence="1" id="KW-0812">Transmembrane</keyword>
<keyword evidence="1" id="KW-0472">Membrane</keyword>
<dbReference type="EMBL" id="PREZ01000004">
    <property type="protein sequence ID" value="PPA70307.1"/>
    <property type="molecule type" value="Genomic_DNA"/>
</dbReference>
<reference evidence="3 4" key="1">
    <citation type="submission" date="2018-02" db="EMBL/GenBank/DDBJ databases">
        <title>Jeotgalibacillus proteolyticum sp. nov. a protease producing bacterium isolated from ocean sediments of Laizhou Bay.</title>
        <authorList>
            <person name="Li Y."/>
        </authorList>
    </citation>
    <scope>NUCLEOTIDE SEQUENCE [LARGE SCALE GENOMIC DNA]</scope>
    <source>
        <strain evidence="3 4">22-7</strain>
    </source>
</reference>
<gene>
    <name evidence="3" type="ORF">C4B60_12065</name>
</gene>
<evidence type="ECO:0000313" key="4">
    <source>
        <dbReference type="Proteomes" id="UP000239047"/>
    </source>
</evidence>
<dbReference type="Proteomes" id="UP000239047">
    <property type="component" value="Unassembled WGS sequence"/>
</dbReference>
<dbReference type="AlphaFoldDB" id="A0A2S5GB91"/>
<sequence length="173" mass="20083">MRQKRKKREKNRKIKGALLRLIPFILFCGTVWYSSSQPYEDQTLIPFLESALSKEYFRHLLEGIQFTYGGTAVSIDALGYSGFIEFFIRKSAHLSIFFLIGLFLSSFLYYLLRRLRLSSLCTFLFIVMFASLDEYRQFLTGGRTPLVEDVVLDTIGGILAIGVYSLYRSFYKK</sequence>
<dbReference type="PIRSF" id="PIRSF019083">
    <property type="entry name" value="UCP019083_VanZ"/>
    <property type="match status" value="1"/>
</dbReference>
<dbReference type="InterPro" id="IPR006976">
    <property type="entry name" value="VanZ-like"/>
</dbReference>
<keyword evidence="1" id="KW-1133">Transmembrane helix</keyword>
<dbReference type="RefSeq" id="WP_104058257.1">
    <property type="nucleotide sequence ID" value="NZ_PREZ01000004.1"/>
</dbReference>
<protein>
    <recommendedName>
        <fullName evidence="2">VanZ-like domain-containing protein</fullName>
    </recommendedName>
</protein>
<feature type="transmembrane region" description="Helical" evidence="1">
    <location>
        <begin position="150"/>
        <end position="167"/>
    </location>
</feature>
<dbReference type="OrthoDB" id="291892at2"/>
<feature type="transmembrane region" description="Helical" evidence="1">
    <location>
        <begin position="119"/>
        <end position="138"/>
    </location>
</feature>
<accession>A0A2S5GB91</accession>
<proteinExistence type="predicted"/>
<evidence type="ECO:0000259" key="2">
    <source>
        <dbReference type="Pfam" id="PF04892"/>
    </source>
</evidence>
<evidence type="ECO:0000313" key="3">
    <source>
        <dbReference type="EMBL" id="PPA70307.1"/>
    </source>
</evidence>
<comment type="caution">
    <text evidence="3">The sequence shown here is derived from an EMBL/GenBank/DDBJ whole genome shotgun (WGS) entry which is preliminary data.</text>
</comment>
<keyword evidence="4" id="KW-1185">Reference proteome</keyword>
<feature type="transmembrane region" description="Helical" evidence="1">
    <location>
        <begin position="92"/>
        <end position="112"/>
    </location>
</feature>
<dbReference type="InterPro" id="IPR016747">
    <property type="entry name" value="Phosphotransbutyrylase"/>
</dbReference>
<dbReference type="NCBIfam" id="NF037970">
    <property type="entry name" value="vanZ_1"/>
    <property type="match status" value="1"/>
</dbReference>
<dbReference type="Pfam" id="PF04892">
    <property type="entry name" value="VanZ"/>
    <property type="match status" value="1"/>
</dbReference>
<evidence type="ECO:0000256" key="1">
    <source>
        <dbReference type="SAM" id="Phobius"/>
    </source>
</evidence>
<organism evidence="3 4">
    <name type="scientific">Jeotgalibacillus proteolyticus</name>
    <dbReference type="NCBI Taxonomy" id="2082395"/>
    <lineage>
        <taxon>Bacteria</taxon>
        <taxon>Bacillati</taxon>
        <taxon>Bacillota</taxon>
        <taxon>Bacilli</taxon>
        <taxon>Bacillales</taxon>
        <taxon>Caryophanaceae</taxon>
        <taxon>Jeotgalibacillus</taxon>
    </lineage>
</organism>
<name>A0A2S5GB91_9BACL</name>